<evidence type="ECO:0000256" key="7">
    <source>
        <dbReference type="ARBA" id="ARBA00023136"/>
    </source>
</evidence>
<evidence type="ECO:0000313" key="11">
    <source>
        <dbReference type="Proteomes" id="UP001339883"/>
    </source>
</evidence>
<accession>A0ABU6DRB8</accession>
<feature type="transmembrane region" description="Helical" evidence="8">
    <location>
        <begin position="254"/>
        <end position="276"/>
    </location>
</feature>
<dbReference type="Pfam" id="PF13231">
    <property type="entry name" value="PMT_2"/>
    <property type="match status" value="1"/>
</dbReference>
<feature type="transmembrane region" description="Helical" evidence="8">
    <location>
        <begin position="401"/>
        <end position="423"/>
    </location>
</feature>
<feature type="domain" description="Glycosyltransferase RgtA/B/C/D-like" evidence="9">
    <location>
        <begin position="61"/>
        <end position="219"/>
    </location>
</feature>
<comment type="subcellular location">
    <subcellularLocation>
        <location evidence="1">Cell membrane</location>
        <topology evidence="1">Multi-pass membrane protein</topology>
    </subcellularLocation>
</comment>
<dbReference type="PANTHER" id="PTHR33908:SF3">
    <property type="entry name" value="UNDECAPRENYL PHOSPHATE-ALPHA-4-AMINO-4-DEOXY-L-ARABINOSE ARABINOSYL TRANSFERASE"/>
    <property type="match status" value="1"/>
</dbReference>
<evidence type="ECO:0000313" key="10">
    <source>
        <dbReference type="EMBL" id="MEB5475462.1"/>
    </source>
</evidence>
<dbReference type="InterPro" id="IPR038731">
    <property type="entry name" value="RgtA/B/C-like"/>
</dbReference>
<feature type="transmembrane region" description="Helical" evidence="8">
    <location>
        <begin position="311"/>
        <end position="331"/>
    </location>
</feature>
<keyword evidence="6 8" id="KW-1133">Transmembrane helix</keyword>
<dbReference type="RefSeq" id="WP_325774132.1">
    <property type="nucleotide sequence ID" value="NZ_VTDN01000001.1"/>
</dbReference>
<organism evidence="10 11">
    <name type="scientific">Acinetobacter pollinis</name>
    <dbReference type="NCBI Taxonomy" id="2605270"/>
    <lineage>
        <taxon>Bacteria</taxon>
        <taxon>Pseudomonadati</taxon>
        <taxon>Pseudomonadota</taxon>
        <taxon>Gammaproteobacteria</taxon>
        <taxon>Moraxellales</taxon>
        <taxon>Moraxellaceae</taxon>
        <taxon>Acinetobacter</taxon>
    </lineage>
</organism>
<evidence type="ECO:0000259" key="9">
    <source>
        <dbReference type="Pfam" id="PF13231"/>
    </source>
</evidence>
<dbReference type="PANTHER" id="PTHR33908">
    <property type="entry name" value="MANNOSYLTRANSFERASE YKCB-RELATED"/>
    <property type="match status" value="1"/>
</dbReference>
<evidence type="ECO:0000256" key="1">
    <source>
        <dbReference type="ARBA" id="ARBA00004651"/>
    </source>
</evidence>
<reference evidence="10 11" key="1">
    <citation type="submission" date="2019-08" db="EMBL/GenBank/DDBJ databases">
        <title>Five species of Acinetobacter isolated from floral nectar and animal pollinators.</title>
        <authorList>
            <person name="Hendry T.A."/>
        </authorList>
    </citation>
    <scope>NUCLEOTIDE SEQUENCE [LARGE SCALE GENOMIC DNA]</scope>
    <source>
        <strain evidence="10 11">MD18.27</strain>
    </source>
</reference>
<keyword evidence="7 8" id="KW-0472">Membrane</keyword>
<comment type="caution">
    <text evidence="10">The sequence shown here is derived from an EMBL/GenBank/DDBJ whole genome shotgun (WGS) entry which is preliminary data.</text>
</comment>
<gene>
    <name evidence="10" type="ORF">I2F25_00095</name>
</gene>
<keyword evidence="5 8" id="KW-0812">Transmembrane</keyword>
<dbReference type="Proteomes" id="UP001339883">
    <property type="component" value="Unassembled WGS sequence"/>
</dbReference>
<feature type="transmembrane region" description="Helical" evidence="8">
    <location>
        <begin position="288"/>
        <end position="305"/>
    </location>
</feature>
<evidence type="ECO:0000256" key="2">
    <source>
        <dbReference type="ARBA" id="ARBA00022475"/>
    </source>
</evidence>
<evidence type="ECO:0000256" key="4">
    <source>
        <dbReference type="ARBA" id="ARBA00022679"/>
    </source>
</evidence>
<feature type="transmembrane region" description="Helical" evidence="8">
    <location>
        <begin position="82"/>
        <end position="102"/>
    </location>
</feature>
<proteinExistence type="predicted"/>
<evidence type="ECO:0000256" key="3">
    <source>
        <dbReference type="ARBA" id="ARBA00022676"/>
    </source>
</evidence>
<feature type="transmembrane region" description="Helical" evidence="8">
    <location>
        <begin position="160"/>
        <end position="188"/>
    </location>
</feature>
<evidence type="ECO:0000256" key="8">
    <source>
        <dbReference type="SAM" id="Phobius"/>
    </source>
</evidence>
<keyword evidence="2" id="KW-1003">Cell membrane</keyword>
<feature type="transmembrane region" description="Helical" evidence="8">
    <location>
        <begin position="374"/>
        <end position="394"/>
    </location>
</feature>
<protein>
    <submittedName>
        <fullName evidence="10">Glycosyltransferase family 39 protein</fullName>
    </submittedName>
</protein>
<sequence>MLPSFKSSNILLGLLSIWLFILSMIRPISVPDEGRYADISRRMMETGDWLIPRLNDLPFMHKPPLLHWLTAALMEMFGPHLWVARLVPTLSSILFMYGLFIFTKKYIHEGIAQIAVGIFATNLLIFGSAQYVNHDLLVATWISLTVFCFVDFILSGKKTILYLGYIFCALGFLSKGLIGILIPGMIILPWMLMLKEYRKILTVLHPFGLILFACIALPWVINVQINYNNFLNYFFIEQQFSRFNSGEFNNKQPWFFYALIVFVSFVPSLLINGFKLPKVALNSIPRPILILCIWWSISVLTFFSIPPSKLAGYILPVIAPLIILIATFTFYNTHQIKSKLQVYAVPILLFFSISGLALTPIFKKNNPFIQNQQWAIWITTTALICVLSILITLYKSRRLTFLNYSLGALLLLCTTITFAVNFLDIKSNRDQIGFAPIIRAESKIVFYQFYFYDLPFLLDLKSPVYVVNRWKDINTDSSALELKDGLRFAPEKEKYLWNDSEFQKQLDTQQKLTVFAKSGSLNLSSSKYSYRILHFRNYDIYLFNQ</sequence>
<dbReference type="EMBL" id="VTDN01000001">
    <property type="protein sequence ID" value="MEB5475462.1"/>
    <property type="molecule type" value="Genomic_DNA"/>
</dbReference>
<name>A0ABU6DRB8_9GAMM</name>
<keyword evidence="11" id="KW-1185">Reference proteome</keyword>
<evidence type="ECO:0000256" key="6">
    <source>
        <dbReference type="ARBA" id="ARBA00022989"/>
    </source>
</evidence>
<evidence type="ECO:0000256" key="5">
    <source>
        <dbReference type="ARBA" id="ARBA00022692"/>
    </source>
</evidence>
<feature type="transmembrane region" description="Helical" evidence="8">
    <location>
        <begin position="343"/>
        <end position="362"/>
    </location>
</feature>
<feature type="transmembrane region" description="Helical" evidence="8">
    <location>
        <begin position="200"/>
        <end position="221"/>
    </location>
</feature>
<keyword evidence="3" id="KW-0328">Glycosyltransferase</keyword>
<dbReference type="InterPro" id="IPR050297">
    <property type="entry name" value="LipidA_mod_glycosyltrf_83"/>
</dbReference>
<keyword evidence="4" id="KW-0808">Transferase</keyword>